<dbReference type="InterPro" id="IPR014729">
    <property type="entry name" value="Rossmann-like_a/b/a_fold"/>
</dbReference>
<dbReference type="STRING" id="671065.MetMK1DRAFT_00027020"/>
<evidence type="ECO:0000259" key="2">
    <source>
        <dbReference type="Pfam" id="PF00582"/>
    </source>
</evidence>
<dbReference type="Proteomes" id="UP000003980">
    <property type="component" value="Unassembled WGS sequence"/>
</dbReference>
<dbReference type="RefSeq" id="WP_009074512.1">
    <property type="nucleotide sequence ID" value="NZ_JH597770.1"/>
</dbReference>
<protein>
    <submittedName>
        <fullName evidence="3">Universal stress protein UspA-like protein</fullName>
    </submittedName>
</protein>
<dbReference type="OrthoDB" id="105697at2157"/>
<feature type="domain" description="UspA" evidence="2">
    <location>
        <begin position="1"/>
        <end position="140"/>
    </location>
</feature>
<dbReference type="SUPFAM" id="SSF52402">
    <property type="entry name" value="Adenine nucleotide alpha hydrolases-like"/>
    <property type="match status" value="1"/>
</dbReference>
<dbReference type="InterPro" id="IPR006016">
    <property type="entry name" value="UspA"/>
</dbReference>
<dbReference type="HOGENOM" id="CLU_049301_16_2_2"/>
<dbReference type="Pfam" id="PF00582">
    <property type="entry name" value="Usp"/>
    <property type="match status" value="1"/>
</dbReference>
<keyword evidence="4" id="KW-1185">Reference proteome</keyword>
<sequence>MFERILVPFDGSDNSKKALQVAIDLASKYDSRLYIIEVVNETIFYSVGILPPLKELESMERKAKEDVKFAVTEAERVGVRAVGETLEGDPAQAILDYVDKNSISLIVMGSRGLSTVKRVFLGSVSSRVVQEARVPVLIVK</sequence>
<dbReference type="AlphaFoldDB" id="H2C802"/>
<organism evidence="3 4">
    <name type="scientific">Metallosphaera yellowstonensis MK1</name>
    <dbReference type="NCBI Taxonomy" id="671065"/>
    <lineage>
        <taxon>Archaea</taxon>
        <taxon>Thermoproteota</taxon>
        <taxon>Thermoprotei</taxon>
        <taxon>Sulfolobales</taxon>
        <taxon>Sulfolobaceae</taxon>
        <taxon>Metallosphaera</taxon>
    </lineage>
</organism>
<evidence type="ECO:0000313" key="4">
    <source>
        <dbReference type="Proteomes" id="UP000003980"/>
    </source>
</evidence>
<dbReference type="PRINTS" id="PR01438">
    <property type="entry name" value="UNVRSLSTRESS"/>
</dbReference>
<reference evidence="3 4" key="1">
    <citation type="submission" date="2012-01" db="EMBL/GenBank/DDBJ databases">
        <title>Improved High-Quality Draft sequence of Metallosphaera yellowstonensis MK1.</title>
        <authorList>
            <consortium name="US DOE Joint Genome Institute"/>
            <person name="Lucas S."/>
            <person name="Han J."/>
            <person name="Cheng J.-F."/>
            <person name="Goodwin L."/>
            <person name="Pitluck S."/>
            <person name="Peters L."/>
            <person name="Teshima H."/>
            <person name="Detter J.C."/>
            <person name="Han C."/>
            <person name="Tapia R."/>
            <person name="Land M."/>
            <person name="Hauser L."/>
            <person name="Kyrpides N."/>
            <person name="Kozubal M."/>
            <person name="Macur R.E."/>
            <person name="Jay Z."/>
            <person name="Inskeep W."/>
            <person name="Woyke T."/>
        </authorList>
    </citation>
    <scope>NUCLEOTIDE SEQUENCE [LARGE SCALE GENOMIC DNA]</scope>
    <source>
        <strain evidence="3 4">MK1</strain>
    </source>
</reference>
<dbReference type="Gene3D" id="3.40.50.620">
    <property type="entry name" value="HUPs"/>
    <property type="match status" value="1"/>
</dbReference>
<accession>H2C802</accession>
<dbReference type="CDD" id="cd00293">
    <property type="entry name" value="USP-like"/>
    <property type="match status" value="1"/>
</dbReference>
<dbReference type="InterPro" id="IPR006015">
    <property type="entry name" value="Universal_stress_UspA"/>
</dbReference>
<comment type="similarity">
    <text evidence="1">Belongs to the universal stress protein A family.</text>
</comment>
<dbReference type="EMBL" id="JH597770">
    <property type="protein sequence ID" value="EHP68278.1"/>
    <property type="molecule type" value="Genomic_DNA"/>
</dbReference>
<proteinExistence type="inferred from homology"/>
<dbReference type="eggNOG" id="arCOG02053">
    <property type="taxonomic scope" value="Archaea"/>
</dbReference>
<gene>
    <name evidence="3" type="ORF">MetMK1DRAFT_00027020</name>
</gene>
<evidence type="ECO:0000256" key="1">
    <source>
        <dbReference type="ARBA" id="ARBA00008791"/>
    </source>
</evidence>
<dbReference type="PANTHER" id="PTHR46268">
    <property type="entry name" value="STRESS RESPONSE PROTEIN NHAX"/>
    <property type="match status" value="1"/>
</dbReference>
<evidence type="ECO:0000313" key="3">
    <source>
        <dbReference type="EMBL" id="EHP68278.1"/>
    </source>
</evidence>
<dbReference type="PANTHER" id="PTHR46268:SF25">
    <property type="entry name" value="USPA DOMAIN PROTEIN"/>
    <property type="match status" value="1"/>
</dbReference>
<name>H2C802_9CREN</name>